<keyword evidence="5 12" id="KW-0408">Iron</keyword>
<dbReference type="PROSITE" id="PS50873">
    <property type="entry name" value="PEROXIDASE_4"/>
    <property type="match status" value="1"/>
</dbReference>
<dbReference type="PRINTS" id="PR00460">
    <property type="entry name" value="BPEROXIDASE"/>
</dbReference>
<keyword evidence="4 12" id="KW-0560">Oxidoreductase</keyword>
<dbReference type="Pfam" id="PF00141">
    <property type="entry name" value="peroxidase"/>
    <property type="match status" value="2"/>
</dbReference>
<feature type="domain" description="Plant heme peroxidase family profile" evidence="15">
    <location>
        <begin position="135"/>
        <end position="453"/>
    </location>
</feature>
<dbReference type="FunFam" id="1.10.520.10:FF:000002">
    <property type="entry name" value="Catalase-peroxidase"/>
    <property type="match status" value="1"/>
</dbReference>
<dbReference type="GO" id="GO:0020037">
    <property type="term" value="F:heme binding"/>
    <property type="evidence" value="ECO:0007669"/>
    <property type="project" value="InterPro"/>
</dbReference>
<comment type="catalytic activity">
    <reaction evidence="8 12 13">
        <text>H2O2 + AH2 = A + 2 H2O</text>
        <dbReference type="Rhea" id="RHEA:30275"/>
        <dbReference type="ChEBI" id="CHEBI:13193"/>
        <dbReference type="ChEBI" id="CHEBI:15377"/>
        <dbReference type="ChEBI" id="CHEBI:16240"/>
        <dbReference type="ChEBI" id="CHEBI:17499"/>
        <dbReference type="EC" id="1.11.1.21"/>
    </reaction>
</comment>
<dbReference type="InterPro" id="IPR019794">
    <property type="entry name" value="Peroxidases_AS"/>
</dbReference>
<accession>A0A3E1NE65</accession>
<comment type="cofactor">
    <cofactor evidence="12">
        <name>heme b</name>
        <dbReference type="ChEBI" id="CHEBI:60344"/>
    </cofactor>
    <text evidence="12">Binds 1 heme b (iron(II)-protoporphyrin IX) group per dimer.</text>
</comment>
<dbReference type="InterPro" id="IPR019793">
    <property type="entry name" value="Peroxidases_heam-ligand_BS"/>
</dbReference>
<evidence type="ECO:0000256" key="8">
    <source>
        <dbReference type="ARBA" id="ARBA00051651"/>
    </source>
</evidence>
<dbReference type="RefSeq" id="WP_116849128.1">
    <property type="nucleotide sequence ID" value="NZ_QTJU01000010.1"/>
</dbReference>
<dbReference type="InterPro" id="IPR000763">
    <property type="entry name" value="Catalase_peroxidase"/>
</dbReference>
<evidence type="ECO:0000256" key="4">
    <source>
        <dbReference type="ARBA" id="ARBA00023002"/>
    </source>
</evidence>
<evidence type="ECO:0000256" key="1">
    <source>
        <dbReference type="ARBA" id="ARBA00022559"/>
    </source>
</evidence>
<comment type="subunit">
    <text evidence="12">Homodimer or homotetramer.</text>
</comment>
<comment type="function">
    <text evidence="12">Bifunctional enzyme with both catalase and broad-spectrum peroxidase activity.</text>
</comment>
<dbReference type="OrthoDB" id="9759743at2"/>
<keyword evidence="3 12" id="KW-0479">Metal-binding</keyword>
<feature type="site" description="Transition state stabilizer" evidence="12">
    <location>
        <position position="98"/>
    </location>
</feature>
<evidence type="ECO:0000256" key="14">
    <source>
        <dbReference type="SAM" id="MobiDB-lite"/>
    </source>
</evidence>
<dbReference type="PRINTS" id="PR00458">
    <property type="entry name" value="PEROXIDASE"/>
</dbReference>
<keyword evidence="1 12" id="KW-0575">Peroxidase</keyword>
<evidence type="ECO:0000256" key="7">
    <source>
        <dbReference type="ARBA" id="ARBA00049145"/>
    </source>
</evidence>
<evidence type="ECO:0000256" key="13">
    <source>
        <dbReference type="RuleBase" id="RU003451"/>
    </source>
</evidence>
<feature type="region of interest" description="Disordered" evidence="14">
    <location>
        <begin position="1"/>
        <end position="29"/>
    </location>
</feature>
<feature type="binding site" description="axial binding residue" evidence="12">
    <location>
        <position position="288"/>
    </location>
    <ligand>
        <name>heme b</name>
        <dbReference type="ChEBI" id="CHEBI:60344"/>
    </ligand>
    <ligandPart>
        <name>Fe</name>
        <dbReference type="ChEBI" id="CHEBI:18248"/>
    </ligandPart>
</feature>
<evidence type="ECO:0000256" key="6">
    <source>
        <dbReference type="ARBA" id="ARBA00023324"/>
    </source>
</evidence>
<dbReference type="Proteomes" id="UP000261284">
    <property type="component" value="Unassembled WGS sequence"/>
</dbReference>
<dbReference type="Gene3D" id="1.10.420.10">
    <property type="entry name" value="Peroxidase, domain 2"/>
    <property type="match status" value="2"/>
</dbReference>
<evidence type="ECO:0000256" key="9">
    <source>
        <dbReference type="ARBA" id="ARBA00060838"/>
    </source>
</evidence>
<dbReference type="PANTHER" id="PTHR30555:SF0">
    <property type="entry name" value="CATALASE-PEROXIDASE"/>
    <property type="match status" value="1"/>
</dbReference>
<dbReference type="PROSITE" id="PS00436">
    <property type="entry name" value="PEROXIDASE_2"/>
    <property type="match status" value="1"/>
</dbReference>
<dbReference type="CDD" id="cd08200">
    <property type="entry name" value="catalase_peroxidase_2"/>
    <property type="match status" value="1"/>
</dbReference>
<dbReference type="FunFam" id="1.10.520.10:FF:000004">
    <property type="entry name" value="Catalase-peroxidase"/>
    <property type="match status" value="1"/>
</dbReference>
<evidence type="ECO:0000256" key="11">
    <source>
        <dbReference type="ARBA" id="ARBA00074141"/>
    </source>
</evidence>
<comment type="caution">
    <text evidence="12">Lacks conserved residue(s) required for the propagation of feature annotation.</text>
</comment>
<feature type="cross-link" description="Tryptophyl-tyrosyl-methioninium (Tyr-Met) (with Trp-101)" evidence="12">
    <location>
        <begin position="247"/>
        <end position="273"/>
    </location>
</feature>
<dbReference type="AlphaFoldDB" id="A0A3E1NE65"/>
<evidence type="ECO:0000256" key="5">
    <source>
        <dbReference type="ARBA" id="ARBA00023004"/>
    </source>
</evidence>
<evidence type="ECO:0000256" key="12">
    <source>
        <dbReference type="HAMAP-Rule" id="MF_01961"/>
    </source>
</evidence>
<dbReference type="EMBL" id="QTJU01000010">
    <property type="protein sequence ID" value="RFM26256.1"/>
    <property type="molecule type" value="Genomic_DNA"/>
</dbReference>
<dbReference type="GO" id="GO:0005829">
    <property type="term" value="C:cytosol"/>
    <property type="evidence" value="ECO:0007669"/>
    <property type="project" value="TreeGrafter"/>
</dbReference>
<dbReference type="GO" id="GO:0046872">
    <property type="term" value="F:metal ion binding"/>
    <property type="evidence" value="ECO:0007669"/>
    <property type="project" value="UniProtKB-KW"/>
</dbReference>
<dbReference type="Gene3D" id="1.10.520.10">
    <property type="match status" value="2"/>
</dbReference>
<dbReference type="InterPro" id="IPR010255">
    <property type="entry name" value="Haem_peroxidase_sf"/>
</dbReference>
<sequence length="754" mass="82557">MEKESSDISKCPFHNGSLKQNVGGGGTRNRDWWPNQLKLNILRQHSSLSNPMGDDFNYTAAFKSLDLEAVKKDLHALMTDSQDWWPADFGHYGPLFIRMAWHSAGTYRVGDGRGGAGAGQQRFAPLNSWPDNVSLDKARRLLWPIKQKYGRNISWADLLILAGNTALESMGFKTFGFAGGREDVWEPQEDVYWGAETTWLGGDLRYAHGSPGVVEDHGVLVSDDDEPAIHSRNLENPLAAVQMGLIYVNPEGPDGNPDPLAAAIDIRDTFGRMAMNDEETVALIAGGHSFGKTHGAAPATHVGKEPEAADMEMQGLGWRNDYRSGRGADTITSGLEVTWTTTPTKWSNNFFENLFGFEWELTKSPAGAQQWVAKNAPGIIPDAYDPARKHAPTMLTTDISLRVDPVYEKISRHFLENPDAFADAFARAWYKLTHRDMGPLARYLGPDVPKEELLWQDPIPAVNHALVDENDIAALKDKILASGLSVSQLVSTAWASASTFRGSDKRGGANGARIRLAPQKDWEVNNPAQLQQVLNTLEGVQQAFNGTLQGGKKVSLADVIVLAGCAGVEKAAKDAGHNITVPFTPGRMDASQEQTDVASFGYLQRAADGFRNYRKPTPGVSTEALLIDKAQLLTLTAPELTVLVGGLRVLNTNYDGSAHGVFTERPGQLTNDFFVNLLTMNIVWQATGEDKELYEGKDRATGNVKWTGTRADLVFGANAELRAVAEVYGSADAQEKFVKDFVAAWNKVMNLDRF</sequence>
<organism evidence="16 17">
    <name type="scientific">Deminuibacter soli</name>
    <dbReference type="NCBI Taxonomy" id="2291815"/>
    <lineage>
        <taxon>Bacteria</taxon>
        <taxon>Pseudomonadati</taxon>
        <taxon>Bacteroidota</taxon>
        <taxon>Chitinophagia</taxon>
        <taxon>Chitinophagales</taxon>
        <taxon>Chitinophagaceae</taxon>
        <taxon>Deminuibacter</taxon>
    </lineage>
</organism>
<dbReference type="InterPro" id="IPR002016">
    <property type="entry name" value="Haem_peroxidase"/>
</dbReference>
<keyword evidence="2 12" id="KW-0349">Heme</keyword>
<dbReference type="PANTHER" id="PTHR30555">
    <property type="entry name" value="HYDROPEROXIDASE I, BIFUNCTIONAL CATALASE-PEROXIDASE"/>
    <property type="match status" value="1"/>
</dbReference>
<dbReference type="CDD" id="cd00649">
    <property type="entry name" value="catalase_peroxidase_1"/>
    <property type="match status" value="1"/>
</dbReference>
<dbReference type="SUPFAM" id="SSF48113">
    <property type="entry name" value="Heme-dependent peroxidases"/>
    <property type="match status" value="2"/>
</dbReference>
<dbReference type="GO" id="GO:0042744">
    <property type="term" value="P:hydrogen peroxide catabolic process"/>
    <property type="evidence" value="ECO:0007669"/>
    <property type="project" value="UniProtKB-KW"/>
</dbReference>
<dbReference type="GO" id="GO:0004096">
    <property type="term" value="F:catalase activity"/>
    <property type="evidence" value="ECO:0007669"/>
    <property type="project" value="UniProtKB-UniRule"/>
</dbReference>
<comment type="PTM">
    <text evidence="12">Formation of the three residue Trp-Tyr-Met cross-link is important for the catalase, but not the peroxidase activity of the enzyme.</text>
</comment>
<evidence type="ECO:0000256" key="3">
    <source>
        <dbReference type="ARBA" id="ARBA00022723"/>
    </source>
</evidence>
<protein>
    <recommendedName>
        <fullName evidence="11 12">Catalase-peroxidase</fullName>
        <shortName evidence="12">CP</shortName>
        <ecNumber evidence="10 12">1.11.1.21</ecNumber>
    </recommendedName>
    <alternativeName>
        <fullName evidence="12">Peroxidase/catalase</fullName>
    </alternativeName>
</protein>
<dbReference type="EC" id="1.11.1.21" evidence="10 12"/>
<comment type="similarity">
    <text evidence="9 12 13">Belongs to the peroxidase family. Peroxidase/catalase subfamily.</text>
</comment>
<keyword evidence="17" id="KW-1185">Reference proteome</keyword>
<dbReference type="GO" id="GO:0070301">
    <property type="term" value="P:cellular response to hydrogen peroxide"/>
    <property type="evidence" value="ECO:0007669"/>
    <property type="project" value="TreeGrafter"/>
</dbReference>
<proteinExistence type="inferred from homology"/>
<evidence type="ECO:0000256" key="2">
    <source>
        <dbReference type="ARBA" id="ARBA00022617"/>
    </source>
</evidence>
<dbReference type="PROSITE" id="PS00435">
    <property type="entry name" value="PEROXIDASE_1"/>
    <property type="match status" value="1"/>
</dbReference>
<dbReference type="FunFam" id="1.10.420.10:FF:000002">
    <property type="entry name" value="Catalase-peroxidase"/>
    <property type="match status" value="1"/>
</dbReference>
<reference evidence="16 17" key="1">
    <citation type="submission" date="2018-08" db="EMBL/GenBank/DDBJ databases">
        <title>Chitinophagaceae sp. K23C18032701, a novel bacterium isolated from forest soil.</title>
        <authorList>
            <person name="Wang C."/>
        </authorList>
    </citation>
    <scope>NUCLEOTIDE SEQUENCE [LARGE SCALE GENOMIC DNA]</scope>
    <source>
        <strain evidence="16 17">K23C18032701</strain>
    </source>
</reference>
<evidence type="ECO:0000313" key="17">
    <source>
        <dbReference type="Proteomes" id="UP000261284"/>
    </source>
</evidence>
<dbReference type="NCBIfam" id="NF011635">
    <property type="entry name" value="PRK15061.1"/>
    <property type="match status" value="1"/>
</dbReference>
<gene>
    <name evidence="12 16" type="primary">katG</name>
    <name evidence="16" type="ORF">DXN05_20305</name>
</gene>
<comment type="caution">
    <text evidence="16">The sequence shown here is derived from an EMBL/GenBank/DDBJ whole genome shotgun (WGS) entry which is preliminary data.</text>
</comment>
<evidence type="ECO:0000313" key="16">
    <source>
        <dbReference type="EMBL" id="RFM26256.1"/>
    </source>
</evidence>
<dbReference type="HAMAP" id="MF_01961">
    <property type="entry name" value="Catal_peroxid"/>
    <property type="match status" value="1"/>
</dbReference>
<name>A0A3E1NE65_9BACT</name>
<keyword evidence="6 12" id="KW-0376">Hydrogen peroxide</keyword>
<feature type="active site" description="Proton acceptor" evidence="12">
    <location>
        <position position="102"/>
    </location>
</feature>
<comment type="catalytic activity">
    <reaction evidence="7 12 13">
        <text>2 H2O2 = O2 + 2 H2O</text>
        <dbReference type="Rhea" id="RHEA:20309"/>
        <dbReference type="ChEBI" id="CHEBI:15377"/>
        <dbReference type="ChEBI" id="CHEBI:15379"/>
        <dbReference type="ChEBI" id="CHEBI:16240"/>
        <dbReference type="EC" id="1.11.1.21"/>
    </reaction>
</comment>
<evidence type="ECO:0000256" key="10">
    <source>
        <dbReference type="ARBA" id="ARBA00067012"/>
    </source>
</evidence>
<evidence type="ECO:0000259" key="15">
    <source>
        <dbReference type="PROSITE" id="PS50873"/>
    </source>
</evidence>
<dbReference type="FunFam" id="1.10.420.10:FF:000004">
    <property type="entry name" value="Catalase-peroxidase"/>
    <property type="match status" value="1"/>
</dbReference>
<dbReference type="NCBIfam" id="TIGR00198">
    <property type="entry name" value="cat_per_HPI"/>
    <property type="match status" value="1"/>
</dbReference>